<reference evidence="2 3" key="1">
    <citation type="submission" date="2019-05" db="EMBL/GenBank/DDBJ databases">
        <title>Another draft genome of Portunus trituberculatus and its Hox gene families provides insights of decapod evolution.</title>
        <authorList>
            <person name="Jeong J.-H."/>
            <person name="Song I."/>
            <person name="Kim S."/>
            <person name="Choi T."/>
            <person name="Kim D."/>
            <person name="Ryu S."/>
            <person name="Kim W."/>
        </authorList>
    </citation>
    <scope>NUCLEOTIDE SEQUENCE [LARGE SCALE GENOMIC DNA]</scope>
    <source>
        <tissue evidence="2">Muscle</tissue>
    </source>
</reference>
<dbReference type="InterPro" id="IPR036397">
    <property type="entry name" value="RNaseH_sf"/>
</dbReference>
<sequence>MEVKDTDVFTIVDNFSRFVKLYPLKSKRTHGIIEALEQCLTDLGTPQSIILDKRGEFTSQAFKDFCQQNLITLYYTTPCHSQGITEGLHRILKSILAALCQGHHLLCGGHDCCKHARLP</sequence>
<dbReference type="PROSITE" id="PS50994">
    <property type="entry name" value="INTEGRASE"/>
    <property type="match status" value="1"/>
</dbReference>
<protein>
    <submittedName>
        <fullName evidence="2">Pro-Pol polyprotein</fullName>
    </submittedName>
</protein>
<dbReference type="InterPro" id="IPR050951">
    <property type="entry name" value="Retrovirus_Pol_polyprotein"/>
</dbReference>
<dbReference type="AlphaFoldDB" id="A0A5B7G576"/>
<dbReference type="SUPFAM" id="SSF53098">
    <property type="entry name" value="Ribonuclease H-like"/>
    <property type="match status" value="1"/>
</dbReference>
<evidence type="ECO:0000313" key="2">
    <source>
        <dbReference type="EMBL" id="MPC55360.1"/>
    </source>
</evidence>
<keyword evidence="3" id="KW-1185">Reference proteome</keyword>
<dbReference type="InterPro" id="IPR012337">
    <property type="entry name" value="RNaseH-like_sf"/>
</dbReference>
<dbReference type="GO" id="GO:0015074">
    <property type="term" value="P:DNA integration"/>
    <property type="evidence" value="ECO:0007669"/>
    <property type="project" value="InterPro"/>
</dbReference>
<dbReference type="GO" id="GO:0003676">
    <property type="term" value="F:nucleic acid binding"/>
    <property type="evidence" value="ECO:0007669"/>
    <property type="project" value="InterPro"/>
</dbReference>
<accession>A0A5B7G576</accession>
<dbReference type="PANTHER" id="PTHR37984:SF5">
    <property type="entry name" value="PROTEIN NYNRIN-LIKE"/>
    <property type="match status" value="1"/>
</dbReference>
<dbReference type="EMBL" id="VSRR010013106">
    <property type="protein sequence ID" value="MPC55360.1"/>
    <property type="molecule type" value="Genomic_DNA"/>
</dbReference>
<dbReference type="Proteomes" id="UP000324222">
    <property type="component" value="Unassembled WGS sequence"/>
</dbReference>
<name>A0A5B7G576_PORTR</name>
<dbReference type="Pfam" id="PF00665">
    <property type="entry name" value="rve"/>
    <property type="match status" value="1"/>
</dbReference>
<feature type="domain" description="Integrase catalytic" evidence="1">
    <location>
        <begin position="1"/>
        <end position="119"/>
    </location>
</feature>
<dbReference type="Gene3D" id="3.30.420.10">
    <property type="entry name" value="Ribonuclease H-like superfamily/Ribonuclease H"/>
    <property type="match status" value="1"/>
</dbReference>
<dbReference type="PANTHER" id="PTHR37984">
    <property type="entry name" value="PROTEIN CBG26694"/>
    <property type="match status" value="1"/>
</dbReference>
<dbReference type="InterPro" id="IPR001584">
    <property type="entry name" value="Integrase_cat-core"/>
</dbReference>
<comment type="caution">
    <text evidence="2">The sequence shown here is derived from an EMBL/GenBank/DDBJ whole genome shotgun (WGS) entry which is preliminary data.</text>
</comment>
<organism evidence="2 3">
    <name type="scientific">Portunus trituberculatus</name>
    <name type="common">Swimming crab</name>
    <name type="synonym">Neptunus trituberculatus</name>
    <dbReference type="NCBI Taxonomy" id="210409"/>
    <lineage>
        <taxon>Eukaryota</taxon>
        <taxon>Metazoa</taxon>
        <taxon>Ecdysozoa</taxon>
        <taxon>Arthropoda</taxon>
        <taxon>Crustacea</taxon>
        <taxon>Multicrustacea</taxon>
        <taxon>Malacostraca</taxon>
        <taxon>Eumalacostraca</taxon>
        <taxon>Eucarida</taxon>
        <taxon>Decapoda</taxon>
        <taxon>Pleocyemata</taxon>
        <taxon>Brachyura</taxon>
        <taxon>Eubrachyura</taxon>
        <taxon>Portunoidea</taxon>
        <taxon>Portunidae</taxon>
        <taxon>Portuninae</taxon>
        <taxon>Portunus</taxon>
    </lineage>
</organism>
<gene>
    <name evidence="2" type="primary">pol_0</name>
    <name evidence="2" type="ORF">E2C01_049293</name>
</gene>
<evidence type="ECO:0000259" key="1">
    <source>
        <dbReference type="PROSITE" id="PS50994"/>
    </source>
</evidence>
<proteinExistence type="predicted"/>
<evidence type="ECO:0000313" key="3">
    <source>
        <dbReference type="Proteomes" id="UP000324222"/>
    </source>
</evidence>